<gene>
    <name evidence="7" type="primary">MRPL35</name>
    <name evidence="7" type="ORF">DEBR0S1_12398G</name>
</gene>
<dbReference type="AlphaFoldDB" id="A0A7D9CV29"/>
<comment type="function">
    <text evidence="3">Component of the mitochondrial ribosome (mitoribosome), a dedicated translation machinery responsible for the synthesis of mitochondrial genome-encoded proteins, including at least some of the essential transmembrane subunits of the mitochondrial respiratory chain. The mitoribosomes are attached to the mitochondrial inner membrane and translation products are cotranslationally integrated into the membrane.</text>
</comment>
<sequence length="355" mass="40460">MASLSKGIWSNFSKRSPSLAIKSKKLQEAVLSPNLPHGPVSLKKGASRIRYNSPVGMDEIYPLAYNALQEESAKTYQKIELIEKKIAEVGNDKAKEELEQKRENLLVEAEKNNPEVVYRSMFATNSVDRTQPVYRRFLEEKWKGYNRMLTMQRLETLGVIPDTMPTLNPEVEVNVVFPCNSLSRKIEPGTILSSNVTSRPPSFEIIEFKKSKNDLYTILVVDPDIPDVENDTYKTELLWALKDVPASNDDPIIDAKKLISHPECELVSYIPSVPEKNTGNHRISAWVFRQPDGKKLKAADKAPEREGFDIRKFSADNNLKAIGAHVWRSAWDRNTKNVRRMYGLPNGRIFTRERS</sequence>
<feature type="coiled-coil region" evidence="6">
    <location>
        <begin position="65"/>
        <end position="111"/>
    </location>
</feature>
<evidence type="ECO:0000256" key="1">
    <source>
        <dbReference type="ARBA" id="ARBA00004173"/>
    </source>
</evidence>
<dbReference type="GO" id="GO:0005739">
    <property type="term" value="C:mitochondrion"/>
    <property type="evidence" value="ECO:0007669"/>
    <property type="project" value="UniProtKB-SubCell"/>
</dbReference>
<dbReference type="InterPro" id="IPR036610">
    <property type="entry name" value="PEBP-like_sf"/>
</dbReference>
<dbReference type="Gene3D" id="3.90.280.10">
    <property type="entry name" value="PEBP-like"/>
    <property type="match status" value="1"/>
</dbReference>
<name>A0A7D9CV29_DEKBR</name>
<dbReference type="Proteomes" id="UP000478008">
    <property type="component" value="Unassembled WGS sequence"/>
</dbReference>
<dbReference type="PANTHER" id="PTHR11362:SF82">
    <property type="entry name" value="PHOSPHATIDYLETHANOLAMINE-BINDING PROTEIN 4"/>
    <property type="match status" value="1"/>
</dbReference>
<dbReference type="InterPro" id="IPR008914">
    <property type="entry name" value="PEBP"/>
</dbReference>
<protein>
    <recommendedName>
        <fullName evidence="5">Large ribosomal subunit protein mL38</fullName>
    </recommendedName>
</protein>
<keyword evidence="2" id="KW-0496">Mitochondrion</keyword>
<evidence type="ECO:0000256" key="6">
    <source>
        <dbReference type="SAM" id="Coils"/>
    </source>
</evidence>
<dbReference type="EMBL" id="CABFWN010000001">
    <property type="protein sequence ID" value="VUG16271.1"/>
    <property type="molecule type" value="Genomic_DNA"/>
</dbReference>
<dbReference type="SUPFAM" id="SSF49777">
    <property type="entry name" value="PEBP-like"/>
    <property type="match status" value="1"/>
</dbReference>
<dbReference type="PANTHER" id="PTHR11362">
    <property type="entry name" value="PHOSPHATIDYLETHANOLAMINE-BINDING PROTEIN"/>
    <property type="match status" value="1"/>
</dbReference>
<dbReference type="InterPro" id="IPR035810">
    <property type="entry name" value="PEBP_euk"/>
</dbReference>
<evidence type="ECO:0000313" key="8">
    <source>
        <dbReference type="Proteomes" id="UP000478008"/>
    </source>
</evidence>
<evidence type="ECO:0000256" key="4">
    <source>
        <dbReference type="ARBA" id="ARBA00038016"/>
    </source>
</evidence>
<evidence type="ECO:0000313" key="7">
    <source>
        <dbReference type="EMBL" id="VUG16271.1"/>
    </source>
</evidence>
<organism evidence="7 8">
    <name type="scientific">Dekkera bruxellensis</name>
    <name type="common">Brettanomyces custersii</name>
    <dbReference type="NCBI Taxonomy" id="5007"/>
    <lineage>
        <taxon>Eukaryota</taxon>
        <taxon>Fungi</taxon>
        <taxon>Dikarya</taxon>
        <taxon>Ascomycota</taxon>
        <taxon>Saccharomycotina</taxon>
        <taxon>Pichiomycetes</taxon>
        <taxon>Pichiales</taxon>
        <taxon>Pichiaceae</taxon>
        <taxon>Brettanomyces</taxon>
    </lineage>
</organism>
<keyword evidence="8" id="KW-1185">Reference proteome</keyword>
<dbReference type="CDD" id="cd00866">
    <property type="entry name" value="PEBP_euk"/>
    <property type="match status" value="1"/>
</dbReference>
<dbReference type="Gene3D" id="1.20.58.1180">
    <property type="match status" value="1"/>
</dbReference>
<comment type="subcellular location">
    <subcellularLocation>
        <location evidence="1">Mitochondrion</location>
    </subcellularLocation>
</comment>
<proteinExistence type="inferred from homology"/>
<dbReference type="FunFam" id="3.90.280.10:FF:000004">
    <property type="entry name" value="Mitochondrial large ribosomal subunit YmL35"/>
    <property type="match status" value="1"/>
</dbReference>
<dbReference type="Pfam" id="PF01161">
    <property type="entry name" value="PBP"/>
    <property type="match status" value="1"/>
</dbReference>
<evidence type="ECO:0000256" key="3">
    <source>
        <dbReference type="ARBA" id="ARBA00037226"/>
    </source>
</evidence>
<keyword evidence="6" id="KW-0175">Coiled coil</keyword>
<reference evidence="7 8" key="1">
    <citation type="submission" date="2019-07" db="EMBL/GenBank/DDBJ databases">
        <authorList>
            <person name="Friedrich A."/>
            <person name="Schacherer J."/>
        </authorList>
    </citation>
    <scope>NUCLEOTIDE SEQUENCE [LARGE SCALE GENOMIC DNA]</scope>
</reference>
<evidence type="ECO:0000256" key="2">
    <source>
        <dbReference type="ARBA" id="ARBA00023128"/>
    </source>
</evidence>
<comment type="similarity">
    <text evidence="4">Belongs to the phosphatidylethanolamine-binding protein family. Mitochondrion-specific ribosomal protein mL38 subfamily.</text>
</comment>
<accession>A0A7D9CV29</accession>
<evidence type="ECO:0000256" key="5">
    <source>
        <dbReference type="ARBA" id="ARBA00039444"/>
    </source>
</evidence>